<dbReference type="GO" id="GO:0030170">
    <property type="term" value="F:pyridoxal phosphate binding"/>
    <property type="evidence" value="ECO:0007669"/>
    <property type="project" value="UniProtKB-UniRule"/>
</dbReference>
<dbReference type="InterPro" id="IPR011079">
    <property type="entry name" value="Ala_racemase_C"/>
</dbReference>
<reference evidence="9" key="1">
    <citation type="submission" date="2016-10" db="EMBL/GenBank/DDBJ databases">
        <authorList>
            <person name="See-Too W.S."/>
        </authorList>
    </citation>
    <scope>NUCLEOTIDE SEQUENCE</scope>
    <source>
        <strain evidence="9">L10.15</strain>
    </source>
</reference>
<dbReference type="InterPro" id="IPR001608">
    <property type="entry name" value="Ala_racemase_N"/>
</dbReference>
<keyword evidence="4 5" id="KW-0413">Isomerase</keyword>
<dbReference type="SMART" id="SM01005">
    <property type="entry name" value="Ala_racemase_C"/>
    <property type="match status" value="1"/>
</dbReference>
<evidence type="ECO:0000256" key="7">
    <source>
        <dbReference type="PIRSR" id="PIRSR600821-52"/>
    </source>
</evidence>
<dbReference type="InterPro" id="IPR000821">
    <property type="entry name" value="Ala_racemase"/>
</dbReference>
<dbReference type="InterPro" id="IPR029066">
    <property type="entry name" value="PLP-binding_barrel"/>
</dbReference>
<evidence type="ECO:0000256" key="1">
    <source>
        <dbReference type="ARBA" id="ARBA00000316"/>
    </source>
</evidence>
<name>A0A1B1RZQ4_9BACL</name>
<dbReference type="GO" id="GO:0005829">
    <property type="term" value="C:cytosol"/>
    <property type="evidence" value="ECO:0007669"/>
    <property type="project" value="TreeGrafter"/>
</dbReference>
<dbReference type="Gene3D" id="2.40.37.10">
    <property type="entry name" value="Lyase, Ornithine Decarboxylase, Chain A, domain 1"/>
    <property type="match status" value="1"/>
</dbReference>
<dbReference type="EMBL" id="CP016540">
    <property type="protein sequence ID" value="ANU26421.1"/>
    <property type="molecule type" value="Genomic_DNA"/>
</dbReference>
<dbReference type="STRING" id="1302659.I858_005215"/>
<dbReference type="EC" id="5.1.1.1" evidence="5"/>
<evidence type="ECO:0000256" key="3">
    <source>
        <dbReference type="ARBA" id="ARBA00022898"/>
    </source>
</evidence>
<dbReference type="FunFam" id="3.20.20.10:FF:000002">
    <property type="entry name" value="Alanine racemase"/>
    <property type="match status" value="1"/>
</dbReference>
<keyword evidence="10" id="KW-1185">Reference proteome</keyword>
<evidence type="ECO:0000313" key="10">
    <source>
        <dbReference type="Proteomes" id="UP000053354"/>
    </source>
</evidence>
<dbReference type="Proteomes" id="UP000053354">
    <property type="component" value="Chromosome"/>
</dbReference>
<dbReference type="InterPro" id="IPR020622">
    <property type="entry name" value="Ala_racemase_pyridoxalP-BS"/>
</dbReference>
<dbReference type="PANTHER" id="PTHR30511">
    <property type="entry name" value="ALANINE RACEMASE"/>
    <property type="match status" value="1"/>
</dbReference>
<dbReference type="GO" id="GO:0009252">
    <property type="term" value="P:peptidoglycan biosynthetic process"/>
    <property type="evidence" value="ECO:0007669"/>
    <property type="project" value="TreeGrafter"/>
</dbReference>
<organism evidence="9 10">
    <name type="scientific">Planococcus versutus</name>
    <dbReference type="NCBI Taxonomy" id="1302659"/>
    <lineage>
        <taxon>Bacteria</taxon>
        <taxon>Bacillati</taxon>
        <taxon>Bacillota</taxon>
        <taxon>Bacilli</taxon>
        <taxon>Bacillales</taxon>
        <taxon>Caryophanaceae</taxon>
        <taxon>Planococcus</taxon>
    </lineage>
</organism>
<comment type="pathway">
    <text evidence="5">Amino-acid biosynthesis; D-alanine biosynthesis; D-alanine from L-alanine: step 1/1.</text>
</comment>
<feature type="active site" description="Proton acceptor; specific for D-alanine" evidence="5">
    <location>
        <position position="38"/>
    </location>
</feature>
<feature type="binding site" evidence="5 7">
    <location>
        <position position="310"/>
    </location>
    <ligand>
        <name>substrate</name>
    </ligand>
</feature>
<dbReference type="Gene3D" id="3.20.20.10">
    <property type="entry name" value="Alanine racemase"/>
    <property type="match status" value="1"/>
</dbReference>
<dbReference type="NCBIfam" id="TIGR00492">
    <property type="entry name" value="alr"/>
    <property type="match status" value="1"/>
</dbReference>
<proteinExistence type="inferred from homology"/>
<evidence type="ECO:0000313" key="9">
    <source>
        <dbReference type="EMBL" id="ANU26421.1"/>
    </source>
</evidence>
<dbReference type="SUPFAM" id="SSF50621">
    <property type="entry name" value="Alanine racemase C-terminal domain-like"/>
    <property type="match status" value="1"/>
</dbReference>
<feature type="active site" description="Proton acceptor; specific for L-alanine" evidence="5">
    <location>
        <position position="263"/>
    </location>
</feature>
<dbReference type="PANTHER" id="PTHR30511:SF0">
    <property type="entry name" value="ALANINE RACEMASE, CATABOLIC-RELATED"/>
    <property type="match status" value="1"/>
</dbReference>
<dbReference type="PRINTS" id="PR00992">
    <property type="entry name" value="ALARACEMASE"/>
</dbReference>
<comment type="catalytic activity">
    <reaction evidence="1 5">
        <text>L-alanine = D-alanine</text>
        <dbReference type="Rhea" id="RHEA:20249"/>
        <dbReference type="ChEBI" id="CHEBI:57416"/>
        <dbReference type="ChEBI" id="CHEBI:57972"/>
        <dbReference type="EC" id="5.1.1.1"/>
    </reaction>
</comment>
<dbReference type="FunFam" id="2.40.37.10:FF:000006">
    <property type="entry name" value="Alanine racemase"/>
    <property type="match status" value="1"/>
</dbReference>
<dbReference type="SUPFAM" id="SSF51419">
    <property type="entry name" value="PLP-binding barrel"/>
    <property type="match status" value="1"/>
</dbReference>
<dbReference type="GO" id="GO:0030632">
    <property type="term" value="P:D-alanine biosynthetic process"/>
    <property type="evidence" value="ECO:0007669"/>
    <property type="project" value="UniProtKB-UniRule"/>
</dbReference>
<accession>A0A1B1RZQ4</accession>
<gene>
    <name evidence="9" type="ORF">I858_005215</name>
</gene>
<evidence type="ECO:0000256" key="6">
    <source>
        <dbReference type="PIRSR" id="PIRSR600821-50"/>
    </source>
</evidence>
<feature type="binding site" evidence="5 7">
    <location>
        <position position="136"/>
    </location>
    <ligand>
        <name>substrate</name>
    </ligand>
</feature>
<dbReference type="KEGG" id="pll:I858_005215"/>
<comment type="similarity">
    <text evidence="5">Belongs to the alanine racemase family.</text>
</comment>
<evidence type="ECO:0000256" key="2">
    <source>
        <dbReference type="ARBA" id="ARBA00001933"/>
    </source>
</evidence>
<dbReference type="OrthoDB" id="9813814at2"/>
<dbReference type="CDD" id="cd00430">
    <property type="entry name" value="PLPDE_III_AR"/>
    <property type="match status" value="1"/>
</dbReference>
<dbReference type="PROSITE" id="PS00395">
    <property type="entry name" value="ALANINE_RACEMASE"/>
    <property type="match status" value="1"/>
</dbReference>
<comment type="function">
    <text evidence="5">Catalyzes the interconversion of L-alanine and D-alanine. May also act on other amino acids.</text>
</comment>
<dbReference type="AlphaFoldDB" id="A0A1B1RZQ4"/>
<feature type="domain" description="Alanine racemase C-terminal" evidence="8">
    <location>
        <begin position="242"/>
        <end position="367"/>
    </location>
</feature>
<dbReference type="Pfam" id="PF01168">
    <property type="entry name" value="Ala_racemase_N"/>
    <property type="match status" value="1"/>
</dbReference>
<keyword evidence="3 5" id="KW-0663">Pyridoxal phosphate</keyword>
<feature type="modified residue" description="N6-(pyridoxal phosphate)lysine" evidence="5 6">
    <location>
        <position position="38"/>
    </location>
</feature>
<dbReference type="HAMAP" id="MF_01201">
    <property type="entry name" value="Ala_racemase"/>
    <property type="match status" value="1"/>
</dbReference>
<protein>
    <recommendedName>
        <fullName evidence="5">Alanine racemase</fullName>
        <ecNumber evidence="5">5.1.1.1</ecNumber>
    </recommendedName>
</protein>
<dbReference type="RefSeq" id="WP_049695044.1">
    <property type="nucleotide sequence ID" value="NZ_CP016540.2"/>
</dbReference>
<sequence length="385" mass="42665">MTEFYRPTKAVISLDAIKKNLTAFQEKSGRSSVIAVVKADAYGHGMLAVSKTLIENGVQLLAVATPDEALYLRNQEIRAEILVLGATPASFIAVAQRRNIIVTAISLEWLSMAEKQLVEELDSLKIHLKIDTGMRRIGVQTDEVEEALDFIADHDFSFKGIFTHFATADEQDSSLFDQQVKALNSVLDKLDDSSVMVHVSNSAAAIMHPELACDAVRVGISLYGIAPSPYVEQAMDFKLHPALSLETEIIHVKKVKAGETLSYGATYRVEQDQWVATLPIGYADGMLRGLQGQEVLVAGQRVPIIGRICMDQCMIRLSKKLPVGEKVQLIGKQGKREIFIDEWARKLETIPYEIPCILTKRVPRVYSGAVENSDLSFHKPDIMVR</sequence>
<comment type="cofactor">
    <cofactor evidence="2 5 6">
        <name>pyridoxal 5'-phosphate</name>
        <dbReference type="ChEBI" id="CHEBI:597326"/>
    </cofactor>
</comment>
<evidence type="ECO:0000256" key="4">
    <source>
        <dbReference type="ARBA" id="ARBA00023235"/>
    </source>
</evidence>
<dbReference type="GO" id="GO:0008784">
    <property type="term" value="F:alanine racemase activity"/>
    <property type="evidence" value="ECO:0007669"/>
    <property type="project" value="UniProtKB-UniRule"/>
</dbReference>
<dbReference type="InterPro" id="IPR009006">
    <property type="entry name" value="Ala_racemase/Decarboxylase_C"/>
</dbReference>
<evidence type="ECO:0000256" key="5">
    <source>
        <dbReference type="HAMAP-Rule" id="MF_01201"/>
    </source>
</evidence>
<dbReference type="UniPathway" id="UPA00042">
    <property type="reaction ID" value="UER00497"/>
</dbReference>
<evidence type="ECO:0000259" key="8">
    <source>
        <dbReference type="SMART" id="SM01005"/>
    </source>
</evidence>
<dbReference type="Pfam" id="PF00842">
    <property type="entry name" value="Ala_racemase_C"/>
    <property type="match status" value="1"/>
</dbReference>